<protein>
    <submittedName>
        <fullName evidence="1">Uncharacterized protein</fullName>
    </submittedName>
</protein>
<dbReference type="Proteomes" id="UP001225134">
    <property type="component" value="Unassembled WGS sequence"/>
</dbReference>
<evidence type="ECO:0000313" key="1">
    <source>
        <dbReference type="EMBL" id="MDK9580830.1"/>
    </source>
</evidence>
<sequence length="193" mass="22499">MDDCDAEEIMQESGAADFILQEYKKEWMNSEDWQKDIESYVDYALETLEDTIGNIDELQQIQKDLTIKADDYRERLLNTLNDNLKMVSLKPIPIKKYKDEKEVVNTIKEINGNNSDLFLENCTSTKGNILSDNTGLIEIDLLKDENGNYYTCDNYIGDDKFIDYVLIKTQDILTTDNILYQPTLEECKEFQEQ</sequence>
<accession>A0ABT7HM29</accession>
<dbReference type="EMBL" id="JASSPP010000007">
    <property type="protein sequence ID" value="MDK9580830.1"/>
    <property type="molecule type" value="Genomic_DNA"/>
</dbReference>
<keyword evidence="2" id="KW-1185">Reference proteome</keyword>
<evidence type="ECO:0000313" key="2">
    <source>
        <dbReference type="Proteomes" id="UP001225134"/>
    </source>
</evidence>
<gene>
    <name evidence="1" type="ORF">QQA45_04785</name>
</gene>
<dbReference type="RefSeq" id="WP_285153080.1">
    <property type="nucleotide sequence ID" value="NZ_JASSPP010000007.1"/>
</dbReference>
<proteinExistence type="predicted"/>
<reference evidence="1 2" key="1">
    <citation type="submission" date="2023-06" db="EMBL/GenBank/DDBJ databases">
        <title>Antibody response to the Sneathia vaginalis cytopathogenic toxin A during pregnancy.</title>
        <authorList>
            <person name="Mccoy Z.T."/>
            <person name="Serrano M.G."/>
            <person name="Spaine K."/>
            <person name="Edwards D.J."/>
            <person name="Buck G.A."/>
            <person name="Jefferson K."/>
        </authorList>
    </citation>
    <scope>NUCLEOTIDE SEQUENCE [LARGE SCALE GENOMIC DNA]</scope>
    <source>
        <strain evidence="1 2">CCUG 42621</strain>
    </source>
</reference>
<comment type="caution">
    <text evidence="1">The sequence shown here is derived from an EMBL/GenBank/DDBJ whole genome shotgun (WGS) entry which is preliminary data.</text>
</comment>
<name>A0ABT7HM29_9FUSO</name>
<organism evidence="1 2">
    <name type="scientific">Sneathia sanguinegens</name>
    <dbReference type="NCBI Taxonomy" id="40543"/>
    <lineage>
        <taxon>Bacteria</taxon>
        <taxon>Fusobacteriati</taxon>
        <taxon>Fusobacteriota</taxon>
        <taxon>Fusobacteriia</taxon>
        <taxon>Fusobacteriales</taxon>
        <taxon>Leptotrichiaceae</taxon>
        <taxon>Sneathia</taxon>
    </lineage>
</organism>